<feature type="region of interest" description="Disordered" evidence="1">
    <location>
        <begin position="126"/>
        <end position="197"/>
    </location>
</feature>
<keyword evidence="3" id="KW-1185">Reference proteome</keyword>
<feature type="compositionally biased region" description="Basic and acidic residues" evidence="1">
    <location>
        <begin position="146"/>
        <end position="159"/>
    </location>
</feature>
<organism evidence="2 3">
    <name type="scientific">Cryptomeria japonica</name>
    <name type="common">Japanese cedar</name>
    <name type="synonym">Cupressus japonica</name>
    <dbReference type="NCBI Taxonomy" id="3369"/>
    <lineage>
        <taxon>Eukaryota</taxon>
        <taxon>Viridiplantae</taxon>
        <taxon>Streptophyta</taxon>
        <taxon>Embryophyta</taxon>
        <taxon>Tracheophyta</taxon>
        <taxon>Spermatophyta</taxon>
        <taxon>Pinopsida</taxon>
        <taxon>Pinidae</taxon>
        <taxon>Conifers II</taxon>
        <taxon>Cupressales</taxon>
        <taxon>Cupressaceae</taxon>
        <taxon>Cryptomeria</taxon>
    </lineage>
</organism>
<dbReference type="EMBL" id="BSEH01000022">
    <property type="protein sequence ID" value="GLJ56457.1"/>
    <property type="molecule type" value="Genomic_DNA"/>
</dbReference>
<comment type="caution">
    <text evidence="2">The sequence shown here is derived from an EMBL/GenBank/DDBJ whole genome shotgun (WGS) entry which is preliminary data.</text>
</comment>
<evidence type="ECO:0000256" key="1">
    <source>
        <dbReference type="SAM" id="MobiDB-lite"/>
    </source>
</evidence>
<protein>
    <submittedName>
        <fullName evidence="2">Uncharacterized protein</fullName>
    </submittedName>
</protein>
<evidence type="ECO:0000313" key="3">
    <source>
        <dbReference type="Proteomes" id="UP001234787"/>
    </source>
</evidence>
<proteinExistence type="predicted"/>
<reference evidence="2" key="1">
    <citation type="submission" date="2022-12" db="EMBL/GenBank/DDBJ databases">
        <title>Chromosome-Level Genome Assembly of Japanese Cedar (Cryptomeriajaponica D. Don).</title>
        <authorList>
            <person name="Fujino T."/>
            <person name="Yamaguchi K."/>
            <person name="Yokoyama T."/>
            <person name="Hamanaka T."/>
            <person name="Harazono Y."/>
            <person name="Kamada H."/>
            <person name="Kobayashi W."/>
            <person name="Ujino-Ihara T."/>
            <person name="Uchiyama K."/>
            <person name="Matsumoto A."/>
            <person name="Izuno A."/>
            <person name="Tsumura Y."/>
            <person name="Toyoda A."/>
            <person name="Shigenobu S."/>
            <person name="Moriguchi Y."/>
            <person name="Ueno S."/>
            <person name="Kasahara M."/>
        </authorList>
    </citation>
    <scope>NUCLEOTIDE SEQUENCE</scope>
</reference>
<feature type="compositionally biased region" description="Basic and acidic residues" evidence="1">
    <location>
        <begin position="176"/>
        <end position="187"/>
    </location>
</feature>
<dbReference type="AlphaFoldDB" id="A0AAD3NRS7"/>
<accession>A0AAD3NRS7</accession>
<gene>
    <name evidence="2" type="ORF">SUGI_1225020</name>
</gene>
<name>A0AAD3NRS7_CRYJA</name>
<dbReference type="Proteomes" id="UP001234787">
    <property type="component" value="Unassembled WGS sequence"/>
</dbReference>
<sequence>MERMSTQYGPSFDASSFASEVGSTNMISSRSWATALINALLCKELGYSSYKCTALHYSPYPYYCVMGQSVSFETTIVRPLPAWRLSSRLTDHLPFEPDVSSLGSSIHYLVKEVAEESKGPPLLQSRAKAVKEPSLVNEQSTGLLTRFREEQDSEGRKPEGGQGKGRPKDLPCLPSDKAKPDRDREPPHLYPAAQRNK</sequence>
<evidence type="ECO:0000313" key="2">
    <source>
        <dbReference type="EMBL" id="GLJ56457.1"/>
    </source>
</evidence>